<evidence type="ECO:0000256" key="3">
    <source>
        <dbReference type="ARBA" id="ARBA00023237"/>
    </source>
</evidence>
<evidence type="ECO:0000256" key="1">
    <source>
        <dbReference type="ARBA" id="ARBA00004442"/>
    </source>
</evidence>
<dbReference type="Gene3D" id="2.40.170.20">
    <property type="entry name" value="TonB-dependent receptor, beta-barrel domain"/>
    <property type="match status" value="1"/>
</dbReference>
<dbReference type="PANTHER" id="PTHR40980:SF4">
    <property type="entry name" value="TONB-DEPENDENT RECEPTOR-LIKE BETA-BARREL DOMAIN-CONTAINING PROTEIN"/>
    <property type="match status" value="1"/>
</dbReference>
<dbReference type="GO" id="GO:0009279">
    <property type="term" value="C:cell outer membrane"/>
    <property type="evidence" value="ECO:0007669"/>
    <property type="project" value="UniProtKB-SubCell"/>
</dbReference>
<organism evidence="5 6">
    <name type="scientific">Phnomibacter ginsenosidimutans</name>
    <dbReference type="NCBI Taxonomy" id="2676868"/>
    <lineage>
        <taxon>Bacteria</taxon>
        <taxon>Pseudomonadati</taxon>
        <taxon>Bacteroidota</taxon>
        <taxon>Chitinophagia</taxon>
        <taxon>Chitinophagales</taxon>
        <taxon>Chitinophagaceae</taxon>
        <taxon>Phnomibacter</taxon>
    </lineage>
</organism>
<dbReference type="SUPFAM" id="SSF56935">
    <property type="entry name" value="Porins"/>
    <property type="match status" value="1"/>
</dbReference>
<dbReference type="Proteomes" id="UP000426027">
    <property type="component" value="Chromosome"/>
</dbReference>
<comment type="subcellular location">
    <subcellularLocation>
        <location evidence="1">Cell outer membrane</location>
    </subcellularLocation>
</comment>
<dbReference type="AlphaFoldDB" id="A0A6I6G6N7"/>
<gene>
    <name evidence="5" type="ORF">GLV81_07595</name>
</gene>
<evidence type="ECO:0000313" key="5">
    <source>
        <dbReference type="EMBL" id="QGW27977.1"/>
    </source>
</evidence>
<dbReference type="InterPro" id="IPR041700">
    <property type="entry name" value="OMP_b-brl_3"/>
</dbReference>
<dbReference type="PANTHER" id="PTHR40980">
    <property type="entry name" value="PLUG DOMAIN-CONTAINING PROTEIN"/>
    <property type="match status" value="1"/>
</dbReference>
<dbReference type="EMBL" id="CP046566">
    <property type="protein sequence ID" value="QGW27977.1"/>
    <property type="molecule type" value="Genomic_DNA"/>
</dbReference>
<protein>
    <submittedName>
        <fullName evidence="5">TonB-dependent receptor</fullName>
    </submittedName>
</protein>
<keyword evidence="6" id="KW-1185">Reference proteome</keyword>
<name>A0A6I6G6N7_9BACT</name>
<evidence type="ECO:0000313" key="6">
    <source>
        <dbReference type="Proteomes" id="UP000426027"/>
    </source>
</evidence>
<keyword evidence="3" id="KW-0998">Cell outer membrane</keyword>
<accession>A0A6I6G6N7</accession>
<evidence type="ECO:0000259" key="4">
    <source>
        <dbReference type="Pfam" id="PF14905"/>
    </source>
</evidence>
<evidence type="ECO:0000256" key="2">
    <source>
        <dbReference type="ARBA" id="ARBA00023136"/>
    </source>
</evidence>
<keyword evidence="2" id="KW-0472">Membrane</keyword>
<reference evidence="5 6" key="1">
    <citation type="submission" date="2019-11" db="EMBL/GenBank/DDBJ databases">
        <authorList>
            <person name="Im W.T."/>
        </authorList>
    </citation>
    <scope>NUCLEOTIDE SEQUENCE [LARGE SCALE GENOMIC DNA]</scope>
    <source>
        <strain evidence="5 6">SB-02</strain>
    </source>
</reference>
<proteinExistence type="predicted"/>
<dbReference type="Pfam" id="PF14905">
    <property type="entry name" value="OMP_b-brl_3"/>
    <property type="match status" value="1"/>
</dbReference>
<dbReference type="RefSeq" id="WP_157478253.1">
    <property type="nucleotide sequence ID" value="NZ_CP046566.1"/>
</dbReference>
<keyword evidence="5" id="KW-0675">Receptor</keyword>
<dbReference type="InterPro" id="IPR036942">
    <property type="entry name" value="Beta-barrel_TonB_sf"/>
</dbReference>
<feature type="domain" description="Outer membrane protein beta-barrel" evidence="4">
    <location>
        <begin position="60"/>
        <end position="494"/>
    </location>
</feature>
<dbReference type="KEGG" id="fls:GLV81_07595"/>
<sequence>MDDMNSISVSQGFVDGRFGFEEIQDQNYYDANRQLTQTGIRYNNDYFGFKRQNTQVNYRRTFAKEGKEWTADFTYNGGTNGGANDISNQLYFADGNANGAAVLVRNEGVGNGRQYTFQTDYVNPISENSKLELGARSYHNISNDKLDVFSVANSGNTKLPLSNNYGFKEMINAVYGNYSNALGKRWKYQAGLRFEYSKFDGELKDSAQKFGYTYPNKSSGIWNAFFPSLYLTYQLKEGHDLQINFSRRIRRPNFWQINPYTDISDPQNIRKGNPALQPEFTNSFEVNYNRVYDKGNFLISAYYRNNTQDITQFTDTIGSELLAQLSSAGITPTALVSTFINADRTNRSGLELTWQHKFSPAFDISPNLNFQYRDVKATVNNINLNNYGFNWNARLTMNYKIVKPDSKLLNNISFQLMGEYESPRVIPQGRMKAQQSMDFAIRKDFLKNNAGTLTFNVQDVFNSRIMGTITDTDRFYQDSYRRWNVRTIRLTFSYRFGNKDLQIFKRREGGDGEGGGEG</sequence>